<reference evidence="14 15" key="1">
    <citation type="submission" date="2020-06" db="EMBL/GenBank/DDBJ databases">
        <title>Draft genome of Uliginosibacterium sp. IMCC34675.</title>
        <authorList>
            <person name="Song J."/>
        </authorList>
    </citation>
    <scope>NUCLEOTIDE SEQUENCE [LARGE SCALE GENOMIC DNA]</scope>
    <source>
        <strain evidence="14 15">IMCC34675</strain>
    </source>
</reference>
<feature type="compositionally biased region" description="Polar residues" evidence="10">
    <location>
        <begin position="297"/>
        <end position="310"/>
    </location>
</feature>
<sequence length="573" mass="61382">MAEEALPNPPTTPLQAIMDNFTRLTPRQKMAGAAALAFSVALLVGVWLWSQEPPYSVLFSGVEEKDGGAIITALQQQNVPYRVENGGATIMVPGARANELRLALAAQGLPRGGSVGFELLETQKLGLSQFHEQVNYQRALEGELARTIQSIGAVAGARVHLAIPKQTAFLRNEQKPTASIVVNLRPGRRLDAAQVAGIVHLVSSSVPELAANQVSVIDQNGNLLARQRKQDGVALDDTQLEYVRNVEESYITRIQKILDPVLGAGNFRAQVMADVDFDAAEQTSETYKPNPSPDTAVRSQQTAENISNQPGPIGVPGALSNQPPVPATAPITTPAVPGQAAQSGPQAVPLNTNKTATINYEVDKTVAHVRRAVGQVRRLSVALVVNNKAEKDAKGNVKTAPLSEAEVRKINDLVREAVGYVEKRGDTINVTNTAFTDPAREEVTALPIYQDPQAINLAKELARWLVLLLVILLVYKKVIQPLMRTFAPPEPEPAIGAEAEGAIAAYNAQAEGGEEGSLGTDDDIPPEVLELELAKMSFEKKLARAREVAAKDPKMVAQLIKEWMGGGASGEGR</sequence>
<dbReference type="RefSeq" id="WP_170021270.1">
    <property type="nucleotide sequence ID" value="NZ_JABCSC020000001.1"/>
</dbReference>
<dbReference type="Gene3D" id="3.30.300.30">
    <property type="match status" value="1"/>
</dbReference>
<keyword evidence="8 9" id="KW-0975">Bacterial flagellum</keyword>
<evidence type="ECO:0000256" key="11">
    <source>
        <dbReference type="SAM" id="Phobius"/>
    </source>
</evidence>
<keyword evidence="14" id="KW-0969">Cilium</keyword>
<evidence type="ECO:0000313" key="15">
    <source>
        <dbReference type="Proteomes" id="UP000778523"/>
    </source>
</evidence>
<feature type="region of interest" description="Disordered" evidence="10">
    <location>
        <begin position="282"/>
        <end position="311"/>
    </location>
</feature>
<evidence type="ECO:0000259" key="12">
    <source>
        <dbReference type="Pfam" id="PF01514"/>
    </source>
</evidence>
<keyword evidence="7 11" id="KW-0472">Membrane</keyword>
<gene>
    <name evidence="14" type="primary">fliF</name>
    <name evidence="14" type="ORF">HJ583_007350</name>
</gene>
<comment type="subcellular location">
    <subcellularLocation>
        <location evidence="1 9">Bacterial flagellum basal body</location>
    </subcellularLocation>
    <subcellularLocation>
        <location evidence="2">Cell membrane</location>
        <topology evidence="2">Multi-pass membrane protein</topology>
    </subcellularLocation>
</comment>
<evidence type="ECO:0000256" key="2">
    <source>
        <dbReference type="ARBA" id="ARBA00004651"/>
    </source>
</evidence>
<evidence type="ECO:0000256" key="9">
    <source>
        <dbReference type="PIRNR" id="PIRNR004862"/>
    </source>
</evidence>
<comment type="function">
    <text evidence="9">The M ring may be actively involved in energy transduction.</text>
</comment>
<keyword evidence="15" id="KW-1185">Reference proteome</keyword>
<dbReference type="InterPro" id="IPR043427">
    <property type="entry name" value="YscJ/FliF"/>
</dbReference>
<organism evidence="14 15">
    <name type="scientific">Uliginosibacterium aquaticum</name>
    <dbReference type="NCBI Taxonomy" id="2731212"/>
    <lineage>
        <taxon>Bacteria</taxon>
        <taxon>Pseudomonadati</taxon>
        <taxon>Pseudomonadota</taxon>
        <taxon>Betaproteobacteria</taxon>
        <taxon>Rhodocyclales</taxon>
        <taxon>Zoogloeaceae</taxon>
        <taxon>Uliginosibacterium</taxon>
    </lineage>
</organism>
<evidence type="ECO:0000259" key="13">
    <source>
        <dbReference type="Pfam" id="PF08345"/>
    </source>
</evidence>
<dbReference type="InterPro" id="IPR006182">
    <property type="entry name" value="FliF_N_dom"/>
</dbReference>
<dbReference type="PANTHER" id="PTHR30046:SF0">
    <property type="entry name" value="FLAGELLAR M-RING PROTEIN"/>
    <property type="match status" value="1"/>
</dbReference>
<keyword evidence="14" id="KW-0966">Cell projection</keyword>
<keyword evidence="14" id="KW-0282">Flagellum</keyword>
<feature type="domain" description="Flagellar M-ring N-terminal" evidence="12">
    <location>
        <begin position="51"/>
        <end position="225"/>
    </location>
</feature>
<dbReference type="InterPro" id="IPR045851">
    <property type="entry name" value="AMP-bd_C_sf"/>
</dbReference>
<comment type="caution">
    <text evidence="14">The sequence shown here is derived from an EMBL/GenBank/DDBJ whole genome shotgun (WGS) entry which is preliminary data.</text>
</comment>
<keyword evidence="4" id="KW-1003">Cell membrane</keyword>
<dbReference type="PANTHER" id="PTHR30046">
    <property type="entry name" value="FLAGELLAR M-RING PROTEIN"/>
    <property type="match status" value="1"/>
</dbReference>
<dbReference type="NCBIfam" id="TIGR00206">
    <property type="entry name" value="fliF"/>
    <property type="match status" value="1"/>
</dbReference>
<evidence type="ECO:0000256" key="7">
    <source>
        <dbReference type="ARBA" id="ARBA00023136"/>
    </source>
</evidence>
<evidence type="ECO:0000256" key="5">
    <source>
        <dbReference type="ARBA" id="ARBA00022692"/>
    </source>
</evidence>
<feature type="transmembrane region" description="Helical" evidence="11">
    <location>
        <begin position="30"/>
        <end position="49"/>
    </location>
</feature>
<feature type="domain" description="Flagellar M-ring C-terminal" evidence="13">
    <location>
        <begin position="258"/>
        <end position="435"/>
    </location>
</feature>
<dbReference type="InterPro" id="IPR013556">
    <property type="entry name" value="Flag_M-ring_C"/>
</dbReference>
<proteinExistence type="inferred from homology"/>
<evidence type="ECO:0000256" key="3">
    <source>
        <dbReference type="ARBA" id="ARBA00007971"/>
    </source>
</evidence>
<evidence type="ECO:0000313" key="14">
    <source>
        <dbReference type="EMBL" id="NSL54836.1"/>
    </source>
</evidence>
<protein>
    <recommendedName>
        <fullName evidence="9">Flagellar M-ring protein</fullName>
    </recommendedName>
</protein>
<dbReference type="EMBL" id="JABCSC020000001">
    <property type="protein sequence ID" value="NSL54836.1"/>
    <property type="molecule type" value="Genomic_DNA"/>
</dbReference>
<accession>A0ABX2IKH7</accession>
<keyword evidence="6 11" id="KW-1133">Transmembrane helix</keyword>
<evidence type="ECO:0000256" key="1">
    <source>
        <dbReference type="ARBA" id="ARBA00004117"/>
    </source>
</evidence>
<dbReference type="PRINTS" id="PR01009">
    <property type="entry name" value="FLGMRINGFLIF"/>
</dbReference>
<keyword evidence="5 11" id="KW-0812">Transmembrane</keyword>
<name>A0ABX2IKH7_9RHOO</name>
<dbReference type="Proteomes" id="UP000778523">
    <property type="component" value="Unassembled WGS sequence"/>
</dbReference>
<dbReference type="InterPro" id="IPR000067">
    <property type="entry name" value="FlgMring_FliF"/>
</dbReference>
<dbReference type="PIRSF" id="PIRSF004862">
    <property type="entry name" value="FliF"/>
    <property type="match status" value="1"/>
</dbReference>
<evidence type="ECO:0000256" key="10">
    <source>
        <dbReference type="SAM" id="MobiDB-lite"/>
    </source>
</evidence>
<comment type="similarity">
    <text evidence="3 9">Belongs to the FliF family.</text>
</comment>
<dbReference type="Pfam" id="PF08345">
    <property type="entry name" value="YscJ_FliF_C"/>
    <property type="match status" value="1"/>
</dbReference>
<dbReference type="Pfam" id="PF01514">
    <property type="entry name" value="YscJ_FliF"/>
    <property type="match status" value="1"/>
</dbReference>
<evidence type="ECO:0000256" key="4">
    <source>
        <dbReference type="ARBA" id="ARBA00022475"/>
    </source>
</evidence>
<evidence type="ECO:0000256" key="6">
    <source>
        <dbReference type="ARBA" id="ARBA00022989"/>
    </source>
</evidence>
<evidence type="ECO:0000256" key="8">
    <source>
        <dbReference type="ARBA" id="ARBA00023143"/>
    </source>
</evidence>